<dbReference type="GO" id="GO:0016192">
    <property type="term" value="P:vesicle-mediated transport"/>
    <property type="evidence" value="ECO:0007669"/>
    <property type="project" value="UniProtKB-KW"/>
</dbReference>
<dbReference type="EMBL" id="DF236980">
    <property type="protein sequence ID" value="GAQ79462.1"/>
    <property type="molecule type" value="Genomic_DNA"/>
</dbReference>
<evidence type="ECO:0000256" key="10">
    <source>
        <dbReference type="ARBA" id="ARBA00022989"/>
    </source>
</evidence>
<dbReference type="Pfam" id="PF09439">
    <property type="entry name" value="SRPRB"/>
    <property type="match status" value="1"/>
</dbReference>
<keyword evidence="16" id="KW-1185">Reference proteome</keyword>
<keyword evidence="8" id="KW-0256">Endoplasmic reticulum</keyword>
<comment type="subcellular location">
    <subcellularLocation>
        <location evidence="1">Endoplasmic reticulum membrane</location>
        <topology evidence="1">Single-pass membrane protein</topology>
    </subcellularLocation>
</comment>
<evidence type="ECO:0000256" key="3">
    <source>
        <dbReference type="ARBA" id="ARBA00010290"/>
    </source>
</evidence>
<dbReference type="SUPFAM" id="SSF52540">
    <property type="entry name" value="P-loop containing nucleoside triphosphate hydrolases"/>
    <property type="match status" value="1"/>
</dbReference>
<keyword evidence="13 15" id="KW-0675">Receptor</keyword>
<sequence length="303" mass="33896">MALQWQEYGKLAEKYVQELLGQAYHFRKQAVAYSQENYHVGRALAQRRLQELAQAPPIADLAKQLDARAETLVVAALAALLLVVLVPLLLLLRSAKKSKGDTIILAGLTGAGKTALFTQLRDGSLHSGTVTSMEPNVGRFVLYGEKPTSKPVQIADIPGHPRLRTKLDEYLPKARGIVFVVDAVDFMPNLRAVTELLYDILTRREVVRRRIPVLIACNKMDRLTAHTVDFIRKQLEKEIDKLRVTRTSISDADVGSAEEIHLGKEGEAFKFAQTLNKVTVEEVSVHKDNLDGIREFIRERIKA</sequence>
<evidence type="ECO:0000256" key="2">
    <source>
        <dbReference type="ARBA" id="ARBA00005619"/>
    </source>
</evidence>
<evidence type="ECO:0000256" key="7">
    <source>
        <dbReference type="ARBA" id="ARBA00022741"/>
    </source>
</evidence>
<dbReference type="STRING" id="105231.A0A1Y1HNX6"/>
<dbReference type="Gene3D" id="3.40.50.300">
    <property type="entry name" value="P-loop containing nucleotide triphosphate hydrolases"/>
    <property type="match status" value="1"/>
</dbReference>
<evidence type="ECO:0000256" key="9">
    <source>
        <dbReference type="ARBA" id="ARBA00022892"/>
    </source>
</evidence>
<dbReference type="InterPro" id="IPR024156">
    <property type="entry name" value="Small_GTPase_ARF"/>
</dbReference>
<keyword evidence="11" id="KW-0342">GTP-binding</keyword>
<keyword evidence="12 14" id="KW-0472">Membrane</keyword>
<organism evidence="15 16">
    <name type="scientific">Klebsormidium nitens</name>
    <name type="common">Green alga</name>
    <name type="synonym">Ulothrix nitens</name>
    <dbReference type="NCBI Taxonomy" id="105231"/>
    <lineage>
        <taxon>Eukaryota</taxon>
        <taxon>Viridiplantae</taxon>
        <taxon>Streptophyta</taxon>
        <taxon>Klebsormidiophyceae</taxon>
        <taxon>Klebsormidiales</taxon>
        <taxon>Klebsormidiaceae</taxon>
        <taxon>Klebsormidium</taxon>
    </lineage>
</organism>
<dbReference type="CDD" id="cd04105">
    <property type="entry name" value="SR_beta"/>
    <property type="match status" value="1"/>
</dbReference>
<keyword evidence="9" id="KW-0931">ER-Golgi transport</keyword>
<evidence type="ECO:0000256" key="14">
    <source>
        <dbReference type="SAM" id="Phobius"/>
    </source>
</evidence>
<feature type="transmembrane region" description="Helical" evidence="14">
    <location>
        <begin position="72"/>
        <end position="92"/>
    </location>
</feature>
<dbReference type="OMA" id="MNGVKVT"/>
<dbReference type="PANTHER" id="PTHR45909:SF1">
    <property type="entry name" value="ADP-RIBOSYLATION FACTOR-RELATED PROTEIN 1"/>
    <property type="match status" value="1"/>
</dbReference>
<accession>A0A1Y1HNX6</accession>
<dbReference type="GO" id="GO:0005525">
    <property type="term" value="F:GTP binding"/>
    <property type="evidence" value="ECO:0007669"/>
    <property type="project" value="UniProtKB-KW"/>
</dbReference>
<keyword evidence="9" id="KW-0813">Transport</keyword>
<evidence type="ECO:0000256" key="11">
    <source>
        <dbReference type="ARBA" id="ARBA00023134"/>
    </source>
</evidence>
<evidence type="ECO:0000256" key="1">
    <source>
        <dbReference type="ARBA" id="ARBA00004389"/>
    </source>
</evidence>
<dbReference type="PANTHER" id="PTHR45909">
    <property type="entry name" value="ADP-RIBOSYLATION FACTOR-RELATED PROTEIN 1"/>
    <property type="match status" value="1"/>
</dbReference>
<dbReference type="Proteomes" id="UP000054558">
    <property type="component" value="Unassembled WGS sequence"/>
</dbReference>
<keyword evidence="6" id="KW-0449">Lipoprotein</keyword>
<evidence type="ECO:0000256" key="8">
    <source>
        <dbReference type="ARBA" id="ARBA00022824"/>
    </source>
</evidence>
<dbReference type="AlphaFoldDB" id="A0A1Y1HNX6"/>
<proteinExistence type="inferred from homology"/>
<gene>
    <name evidence="15" type="ORF">KFL_000310130</name>
</gene>
<keyword evidence="7" id="KW-0547">Nucleotide-binding</keyword>
<dbReference type="InterPro" id="IPR027417">
    <property type="entry name" value="P-loop_NTPase"/>
</dbReference>
<name>A0A1Y1HNX6_KLENI</name>
<evidence type="ECO:0000256" key="13">
    <source>
        <dbReference type="ARBA" id="ARBA00023170"/>
    </source>
</evidence>
<keyword evidence="6" id="KW-0519">Myristate</keyword>
<protein>
    <recommendedName>
        <fullName evidence="4">Signal recognition particle receptor subunit beta</fullName>
    </recommendedName>
</protein>
<reference evidence="15 16" key="1">
    <citation type="journal article" date="2014" name="Nat. Commun.">
        <title>Klebsormidium flaccidum genome reveals primary factors for plant terrestrial adaptation.</title>
        <authorList>
            <person name="Hori K."/>
            <person name="Maruyama F."/>
            <person name="Fujisawa T."/>
            <person name="Togashi T."/>
            <person name="Yamamoto N."/>
            <person name="Seo M."/>
            <person name="Sato S."/>
            <person name="Yamada T."/>
            <person name="Mori H."/>
            <person name="Tajima N."/>
            <person name="Moriyama T."/>
            <person name="Ikeuchi M."/>
            <person name="Watanabe M."/>
            <person name="Wada H."/>
            <person name="Kobayashi K."/>
            <person name="Saito M."/>
            <person name="Masuda T."/>
            <person name="Sasaki-Sekimoto Y."/>
            <person name="Mashiguchi K."/>
            <person name="Awai K."/>
            <person name="Shimojima M."/>
            <person name="Masuda S."/>
            <person name="Iwai M."/>
            <person name="Nobusawa T."/>
            <person name="Narise T."/>
            <person name="Kondo S."/>
            <person name="Saito H."/>
            <person name="Sato R."/>
            <person name="Murakawa M."/>
            <person name="Ihara Y."/>
            <person name="Oshima-Yamada Y."/>
            <person name="Ohtaka K."/>
            <person name="Satoh M."/>
            <person name="Sonobe K."/>
            <person name="Ishii M."/>
            <person name="Ohtani R."/>
            <person name="Kanamori-Sato M."/>
            <person name="Honoki R."/>
            <person name="Miyazaki D."/>
            <person name="Mochizuki H."/>
            <person name="Umetsu J."/>
            <person name="Higashi K."/>
            <person name="Shibata D."/>
            <person name="Kamiya Y."/>
            <person name="Sato N."/>
            <person name="Nakamura Y."/>
            <person name="Tabata S."/>
            <person name="Ida S."/>
            <person name="Kurokawa K."/>
            <person name="Ohta H."/>
        </authorList>
    </citation>
    <scope>NUCLEOTIDE SEQUENCE [LARGE SCALE GENOMIC DNA]</scope>
    <source>
        <strain evidence="15 16">NIES-2285</strain>
    </source>
</reference>
<evidence type="ECO:0000313" key="16">
    <source>
        <dbReference type="Proteomes" id="UP000054558"/>
    </source>
</evidence>
<dbReference type="OrthoDB" id="41266at2759"/>
<evidence type="ECO:0000313" key="15">
    <source>
        <dbReference type="EMBL" id="GAQ79462.1"/>
    </source>
</evidence>
<dbReference type="InterPro" id="IPR019009">
    <property type="entry name" value="SRP_receptor_beta_su"/>
</dbReference>
<keyword evidence="5 14" id="KW-0812">Transmembrane</keyword>
<dbReference type="GO" id="GO:0005789">
    <property type="term" value="C:endoplasmic reticulum membrane"/>
    <property type="evidence" value="ECO:0007669"/>
    <property type="project" value="UniProtKB-SubCell"/>
</dbReference>
<evidence type="ECO:0000256" key="6">
    <source>
        <dbReference type="ARBA" id="ARBA00022707"/>
    </source>
</evidence>
<keyword evidence="10 14" id="KW-1133">Transmembrane helix</keyword>
<evidence type="ECO:0000256" key="5">
    <source>
        <dbReference type="ARBA" id="ARBA00022692"/>
    </source>
</evidence>
<evidence type="ECO:0000256" key="4">
    <source>
        <dbReference type="ARBA" id="ARBA00020256"/>
    </source>
</evidence>
<comment type="similarity">
    <text evidence="3">Belongs to the small GTPase superfamily. Arf family.</text>
</comment>
<comment type="similarity">
    <text evidence="2">Belongs to the SRP receptor beta subunit family.</text>
</comment>
<evidence type="ECO:0000256" key="12">
    <source>
        <dbReference type="ARBA" id="ARBA00023136"/>
    </source>
</evidence>